<dbReference type="OrthoDB" id="384721at2"/>
<keyword evidence="3" id="KW-1185">Reference proteome</keyword>
<dbReference type="KEGG" id="auh:AWM75_02060"/>
<gene>
    <name evidence="2" type="ORF">AWM75_02060</name>
</gene>
<dbReference type="AlphaFoldDB" id="A0A0X8FK91"/>
<organism evidence="2 3">
    <name type="scientific">Aerococcus urinaehominis</name>
    <dbReference type="NCBI Taxonomy" id="128944"/>
    <lineage>
        <taxon>Bacteria</taxon>
        <taxon>Bacillati</taxon>
        <taxon>Bacillota</taxon>
        <taxon>Bacilli</taxon>
        <taxon>Lactobacillales</taxon>
        <taxon>Aerococcaceae</taxon>
        <taxon>Aerococcus</taxon>
    </lineage>
</organism>
<reference evidence="2 3" key="1">
    <citation type="journal article" date="2016" name="Genome Announc.">
        <title>Complete Genome Sequences of Aerococcus christensenii CCUG 28831T, Aerococcus sanguinicola CCUG 43001T, Aerococcus urinae CCUG 36881T, Aerococcus urinaeequi CCUG 28094T, Aerococcus urinaehominis CCUG 42038 BT, and Aerococcus viridans CCUG 4311T.</title>
        <authorList>
            <person name="Carkaci D."/>
            <person name="Dargis R."/>
            <person name="Nielsen X.C."/>
            <person name="Skovgaard O."/>
            <person name="Fuursted K."/>
            <person name="Christensen J.J."/>
        </authorList>
    </citation>
    <scope>NUCLEOTIDE SEQUENCE [LARGE SCALE GENOMIC DNA]</scope>
    <source>
        <strain evidence="2 3">CCUG42038B</strain>
    </source>
</reference>
<name>A0A0X8FK91_9LACT</name>
<dbReference type="GO" id="GO:0006629">
    <property type="term" value="P:lipid metabolic process"/>
    <property type="evidence" value="ECO:0007669"/>
    <property type="project" value="InterPro"/>
</dbReference>
<protein>
    <submittedName>
        <fullName evidence="2">Glycerophosphodiester phosphodiesterase</fullName>
    </submittedName>
</protein>
<dbReference type="SUPFAM" id="SSF51695">
    <property type="entry name" value="PLC-like phosphodiesterases"/>
    <property type="match status" value="1"/>
</dbReference>
<dbReference type="STRING" id="128944.AWM75_02060"/>
<dbReference type="Gene3D" id="3.20.20.190">
    <property type="entry name" value="Phosphatidylinositol (PI) phosphodiesterase"/>
    <property type="match status" value="1"/>
</dbReference>
<dbReference type="EMBL" id="CP014163">
    <property type="protein sequence ID" value="AMB98850.1"/>
    <property type="molecule type" value="Genomic_DNA"/>
</dbReference>
<accession>A0A0X8FK91</accession>
<feature type="domain" description="GP-PDE" evidence="1">
    <location>
        <begin position="2"/>
        <end position="242"/>
    </location>
</feature>
<dbReference type="PANTHER" id="PTHR46211:SF1">
    <property type="entry name" value="GLYCEROPHOSPHODIESTER PHOSPHODIESTERASE, CYTOPLASMIC"/>
    <property type="match status" value="1"/>
</dbReference>
<dbReference type="InterPro" id="IPR030395">
    <property type="entry name" value="GP_PDE_dom"/>
</dbReference>
<dbReference type="PROSITE" id="PS51704">
    <property type="entry name" value="GP_PDE"/>
    <property type="match status" value="1"/>
</dbReference>
<dbReference type="InterPro" id="IPR017946">
    <property type="entry name" value="PLC-like_Pdiesterase_TIM-brl"/>
</dbReference>
<dbReference type="PANTHER" id="PTHR46211">
    <property type="entry name" value="GLYCEROPHOSPHORYL DIESTER PHOSPHODIESTERASE"/>
    <property type="match status" value="1"/>
</dbReference>
<dbReference type="CDD" id="cd08563">
    <property type="entry name" value="GDPD_TtGDE_like"/>
    <property type="match status" value="1"/>
</dbReference>
<dbReference type="Pfam" id="PF03009">
    <property type="entry name" value="GDPD"/>
    <property type="match status" value="1"/>
</dbReference>
<evidence type="ECO:0000259" key="1">
    <source>
        <dbReference type="PROSITE" id="PS51704"/>
    </source>
</evidence>
<proteinExistence type="predicted"/>
<dbReference type="GO" id="GO:0008081">
    <property type="term" value="F:phosphoric diester hydrolase activity"/>
    <property type="evidence" value="ECO:0007669"/>
    <property type="project" value="InterPro"/>
</dbReference>
<dbReference type="Proteomes" id="UP000062260">
    <property type="component" value="Chromosome"/>
</dbReference>
<sequence>MTKVIAHRGYSKLYPENTMLAFKKAAEYDIYGIELDVQLSKDGTVVICHDESVERTSNGQGEIKDLTINELKELTFDKGMASAQGQVHEDITIPTLDEFLAWIQPHPLIINIELKTNLYSYPGIEKKVAQLIDQYGLADRTIVSSFNHESLMTFKELAPHVKLGFLTAQQLYQAGDYCARNGVQYYHPYYITLSQSGLEDLAKNSVLVNTYTVNQAEDMQKLAAKNINALITDDVELAIASIAI</sequence>
<evidence type="ECO:0000313" key="3">
    <source>
        <dbReference type="Proteomes" id="UP000062260"/>
    </source>
</evidence>
<evidence type="ECO:0000313" key="2">
    <source>
        <dbReference type="EMBL" id="AMB98850.1"/>
    </source>
</evidence>
<reference evidence="3" key="2">
    <citation type="submission" date="2016-01" db="EMBL/GenBank/DDBJ databases">
        <title>Six Aerococcus type strain genome sequencing and assembly using PacBio and Illumina Hiseq.</title>
        <authorList>
            <person name="Carkaci D."/>
            <person name="Dargis R."/>
            <person name="Nielsen X.C."/>
            <person name="Skovgaard O."/>
            <person name="Fuursted K."/>
            <person name="Christensen J.J."/>
        </authorList>
    </citation>
    <scope>NUCLEOTIDE SEQUENCE [LARGE SCALE GENOMIC DNA]</scope>
    <source>
        <strain evidence="3">CCUG42038B</strain>
    </source>
</reference>